<protein>
    <submittedName>
        <fullName evidence="1">Uncharacterized protein</fullName>
    </submittedName>
</protein>
<dbReference type="Proteomes" id="UP001526246">
    <property type="component" value="Unassembled WGS sequence"/>
</dbReference>
<keyword evidence="2" id="KW-1185">Reference proteome</keyword>
<reference evidence="1 2" key="1">
    <citation type="submission" date="2022-10" db="EMBL/GenBank/DDBJ databases">
        <title>Sphingomonas sp.</title>
        <authorList>
            <person name="Jin C."/>
        </authorList>
    </citation>
    <scope>NUCLEOTIDE SEQUENCE [LARGE SCALE GENOMIC DNA]</scope>
    <source>
        <strain evidence="1 2">BN140010</strain>
    </source>
</reference>
<gene>
    <name evidence="1" type="ORF">OMW55_08215</name>
</gene>
<organism evidence="1 2">
    <name type="scientific">Sphingomonas arvum</name>
    <dbReference type="NCBI Taxonomy" id="2992113"/>
    <lineage>
        <taxon>Bacteria</taxon>
        <taxon>Pseudomonadati</taxon>
        <taxon>Pseudomonadota</taxon>
        <taxon>Alphaproteobacteria</taxon>
        <taxon>Sphingomonadales</taxon>
        <taxon>Sphingomonadaceae</taxon>
        <taxon>Sphingomonas</taxon>
    </lineage>
</organism>
<comment type="caution">
    <text evidence="1">The sequence shown here is derived from an EMBL/GenBank/DDBJ whole genome shotgun (WGS) entry which is preliminary data.</text>
</comment>
<evidence type="ECO:0000313" key="1">
    <source>
        <dbReference type="EMBL" id="MCW3797786.1"/>
    </source>
</evidence>
<dbReference type="EMBL" id="JAPDOB010000002">
    <property type="protein sequence ID" value="MCW3797786.1"/>
    <property type="molecule type" value="Genomic_DNA"/>
</dbReference>
<name>A0ABT3JG54_9SPHN</name>
<accession>A0ABT3JG54</accession>
<proteinExistence type="predicted"/>
<dbReference type="RefSeq" id="WP_264882312.1">
    <property type="nucleotide sequence ID" value="NZ_JAPDOB010000002.1"/>
</dbReference>
<evidence type="ECO:0000313" key="2">
    <source>
        <dbReference type="Proteomes" id="UP001526246"/>
    </source>
</evidence>
<sequence>MNWLLSLGSLAGVLALGGVARLLRLGGSEPLAPEQVTERVQFEYNPFRVERMVIGLDGRAALVRATDGRLVAVKVHGAHPATRLLPGAPAVTTCGDLVVVDTGDRWFGPLRLRLDQAQRDMLRAML</sequence>